<comment type="subunit">
    <text evidence="12">Forms a homodimer or a heterodimer with a related family member.</text>
</comment>
<evidence type="ECO:0000259" key="16">
    <source>
        <dbReference type="PROSITE" id="PS50001"/>
    </source>
</evidence>
<keyword evidence="8" id="KW-0238">DNA-binding</keyword>
<dbReference type="InterPro" id="IPR048988">
    <property type="entry name" value="STAT_linker"/>
</dbReference>
<evidence type="ECO:0000256" key="3">
    <source>
        <dbReference type="ARBA" id="ARBA00005586"/>
    </source>
</evidence>
<evidence type="ECO:0000313" key="17">
    <source>
        <dbReference type="EnsemblMetazoa" id="LLOJ007427-PA"/>
    </source>
</evidence>
<dbReference type="InterPro" id="IPR008967">
    <property type="entry name" value="p53-like_TF_DNA-bd_sf"/>
</dbReference>
<dbReference type="InterPro" id="IPR036535">
    <property type="entry name" value="STAT_N_sf"/>
</dbReference>
<evidence type="ECO:0000313" key="18">
    <source>
        <dbReference type="Proteomes" id="UP000092461"/>
    </source>
</evidence>
<dbReference type="PANTHER" id="PTHR11801">
    <property type="entry name" value="SIGNAL TRANSDUCER AND ACTIVATOR OF TRANSCRIPTION"/>
    <property type="match status" value="1"/>
</dbReference>
<keyword evidence="11" id="KW-0539">Nucleus</keyword>
<comment type="similarity">
    <text evidence="3">Belongs to the transcription factor STAT family.</text>
</comment>
<organism evidence="17 18">
    <name type="scientific">Lutzomyia longipalpis</name>
    <name type="common">Sand fly</name>
    <dbReference type="NCBI Taxonomy" id="7200"/>
    <lineage>
        <taxon>Eukaryota</taxon>
        <taxon>Metazoa</taxon>
        <taxon>Ecdysozoa</taxon>
        <taxon>Arthropoda</taxon>
        <taxon>Hexapoda</taxon>
        <taxon>Insecta</taxon>
        <taxon>Pterygota</taxon>
        <taxon>Neoptera</taxon>
        <taxon>Endopterygota</taxon>
        <taxon>Diptera</taxon>
        <taxon>Nematocera</taxon>
        <taxon>Psychodoidea</taxon>
        <taxon>Psychodidae</taxon>
        <taxon>Lutzomyia</taxon>
        <taxon>Lutzomyia</taxon>
    </lineage>
</organism>
<dbReference type="Gene3D" id="1.10.238.10">
    <property type="entry name" value="EF-hand"/>
    <property type="match status" value="2"/>
</dbReference>
<dbReference type="Proteomes" id="UP000092461">
    <property type="component" value="Unassembled WGS sequence"/>
</dbReference>
<dbReference type="CDD" id="cd09919">
    <property type="entry name" value="SH2_STAT_family"/>
    <property type="match status" value="1"/>
</dbReference>
<evidence type="ECO:0000256" key="4">
    <source>
        <dbReference type="ARBA" id="ARBA00022490"/>
    </source>
</evidence>
<feature type="region of interest" description="Disordered" evidence="15">
    <location>
        <begin position="1270"/>
        <end position="1297"/>
    </location>
</feature>
<dbReference type="Gene3D" id="1.10.532.10">
    <property type="entry name" value="STAT transcription factor, N-terminal domain"/>
    <property type="match status" value="2"/>
</dbReference>
<keyword evidence="6 14" id="KW-0727">SH2 domain</keyword>
<dbReference type="SMART" id="SM00964">
    <property type="entry name" value="STAT_int"/>
    <property type="match status" value="1"/>
</dbReference>
<keyword evidence="10" id="KW-0804">Transcription</keyword>
<dbReference type="VEuPathDB" id="VectorBase:LLOJ007427"/>
<evidence type="ECO:0000256" key="11">
    <source>
        <dbReference type="ARBA" id="ARBA00023242"/>
    </source>
</evidence>
<keyword evidence="5" id="KW-0597">Phosphoprotein</keyword>
<sequence>MALWAQTVKLPGEVMMTIKQHYNEVMPIEIRHFLAPWLEEHILPSMNMQMEYDQQHYEQIASNFLSDFILELETRAPEFTGTNVTVQLCFTEMAKKLRQRFQHDPVQLFNHLTRCLQMEWSYVNGCAMPYQNAEIVEVNEKLHTLTQIVAANEEENRQLKLDYERFSLEYHDLIKTTTYIKTITNQQELEQSKLQLGEQQKRLNDFLNAIQNRQLTLIGKIKDVIDQLQQAHELIMVKQLRLWKANQGLAGNGAPLNNNLDTIQQWCETLADNLWNTKTQIQILYKTRQTINVPIDPNLPDLLEPSKKEIINLLVKLVTASFVIEKQPPQVMKTNTRFTATVRLLVGPKLNIQMNSPSVRVSIVSETQAQHVQQSNQYSEALASGEILNNSGTLEYQQATNQVSVSFRNMQLKKIKRAEKKGTESVMDEKFALLFQSKFQIGSGELVITAWALSLPVVVIVHGNQEPQSWATITWDNAFADPTRIPFQVPDKVPWPRLADALNMKFKAATGRCLTEANLQFLCEKAFRHGTPNTLNQNEMYISWAQFCKEPLPDRTYTFWEWFYAVMKLTREHLRNPWQDGLIIGFIHKKQAEDMLMKCPVGTFLLRFSVQPSMNMQMEYDQQHYEQIASNFLSDFILELETRAPEFTGTNVTVQLCFTEMAKKLRQRFQHDPVQLFNHLTRCLQMEWSYVNGCAMPYQNAEIVEVNEKLHTLTQIVAANEEENRQLKLDYERFSLEYHDLIKTTTYIKTITNQQELEQSKLQLGEQQKRLNDFLNAIQNRQLTLIGKIKDVIDQLQQAHELIMVKQLRLWKANQGLAGNGAPLNNNLDTIQQWCETLADNLWNTKTQIQILYKTRQTINVPIDPNLPDLLEPSKKEIINLLVKLVTASFVIEKQPPQVMKTNTRFTATVRLLVGPKLNIQMNSPSVRVSIVSETQAQHVQQSNQYSEALASGEILNNSGTLEYQQATNQVSVSFRNMQLKKIKRAEKKGTESVMDEKFALLFQSKFQIGSGELVITAWALSLPVVVIVHGNQEPQSWATITWDNAFADPTRIPFQVPDKVPWPRLADALNMKFKAATGRCLTEANLQFLCEKAFRHGTPNTLNQNEMYISWAQFCKEPLPDRTYTFWEWFYAVMKLTREHLRNPWQDGLIIGFIHKKQAEDMLMKCPVGTFLLRFSDSELGGVTIAWVGDGNDGQLQIFMLQPFLAKDFAIRSLPDHIADLTQLCTLYPDISKEKAFGKYYTAYPSQANNGYVVRRLVTQVPGVPMGSYPNTPSHSMSIQSPDHTRDTPSISSSYGQPGISLGNDIGMMLDDFELGIFPTNYQNQQN</sequence>
<name>A0A1B0CRC9_LUTLO</name>
<dbReference type="EMBL" id="AJWK01024623">
    <property type="status" value="NOT_ANNOTATED_CDS"/>
    <property type="molecule type" value="Genomic_DNA"/>
</dbReference>
<dbReference type="InterPro" id="IPR036860">
    <property type="entry name" value="SH2_dom_sf"/>
</dbReference>
<dbReference type="Gene3D" id="3.30.505.10">
    <property type="entry name" value="SH2 domain"/>
    <property type="match status" value="1"/>
</dbReference>
<dbReference type="Pfam" id="PF02864">
    <property type="entry name" value="STAT_bind"/>
    <property type="match status" value="2"/>
</dbReference>
<keyword evidence="4" id="KW-0963">Cytoplasm</keyword>
<dbReference type="InterPro" id="IPR013801">
    <property type="entry name" value="STAT_TF_DNA-bd"/>
</dbReference>
<dbReference type="Pfam" id="PF21354">
    <property type="entry name" value="STAT_linker"/>
    <property type="match status" value="2"/>
</dbReference>
<evidence type="ECO:0000256" key="7">
    <source>
        <dbReference type="ARBA" id="ARBA00023015"/>
    </source>
</evidence>
<dbReference type="GO" id="GO:0005737">
    <property type="term" value="C:cytoplasm"/>
    <property type="evidence" value="ECO:0007669"/>
    <property type="project" value="UniProtKB-SubCell"/>
</dbReference>
<dbReference type="SUPFAM" id="SSF49417">
    <property type="entry name" value="p53-like transcription factors"/>
    <property type="match status" value="2"/>
</dbReference>
<dbReference type="Pfam" id="PF00017">
    <property type="entry name" value="SH2"/>
    <property type="match status" value="1"/>
</dbReference>
<evidence type="ECO:0000256" key="10">
    <source>
        <dbReference type="ARBA" id="ARBA00023163"/>
    </source>
</evidence>
<dbReference type="InterPro" id="IPR012345">
    <property type="entry name" value="STAT_TF_DNA-bd_N"/>
</dbReference>
<dbReference type="EMBL" id="AJWK01024627">
    <property type="status" value="NOT_ANNOTATED_CDS"/>
    <property type="molecule type" value="Genomic_DNA"/>
</dbReference>
<protein>
    <recommendedName>
        <fullName evidence="13">Signal transducer and transcription activator</fullName>
    </recommendedName>
</protein>
<proteinExistence type="inferred from homology"/>
<comment type="subcellular location">
    <subcellularLocation>
        <location evidence="2">Cytoplasm</location>
    </subcellularLocation>
    <subcellularLocation>
        <location evidence="1">Nucleus</location>
    </subcellularLocation>
</comment>
<evidence type="ECO:0000256" key="1">
    <source>
        <dbReference type="ARBA" id="ARBA00004123"/>
    </source>
</evidence>
<dbReference type="SUPFAM" id="SSF47655">
    <property type="entry name" value="STAT"/>
    <property type="match status" value="2"/>
</dbReference>
<dbReference type="InterPro" id="IPR013799">
    <property type="entry name" value="STAT_TF_prot_interaction"/>
</dbReference>
<dbReference type="SUPFAM" id="SSF48092">
    <property type="entry name" value="Transcription factor STAT-4 N-domain"/>
    <property type="match status" value="2"/>
</dbReference>
<dbReference type="Gene3D" id="2.60.40.630">
    <property type="entry name" value="STAT transcription factor, DNA-binding domain"/>
    <property type="match status" value="2"/>
</dbReference>
<dbReference type="InterPro" id="IPR001217">
    <property type="entry name" value="STAT"/>
</dbReference>
<dbReference type="FunFam" id="1.10.238.10:FF:000029">
    <property type="entry name" value="Signal transducer and transcription activator 6"/>
    <property type="match status" value="2"/>
</dbReference>
<dbReference type="InterPro" id="IPR015988">
    <property type="entry name" value="STAT_TF_CC"/>
</dbReference>
<evidence type="ECO:0000256" key="5">
    <source>
        <dbReference type="ARBA" id="ARBA00022553"/>
    </source>
</evidence>
<evidence type="ECO:0000256" key="6">
    <source>
        <dbReference type="ARBA" id="ARBA00022999"/>
    </source>
</evidence>
<keyword evidence="7" id="KW-0805">Transcription regulation</keyword>
<dbReference type="EMBL" id="AJWK01024628">
    <property type="status" value="NOT_ANNOTATED_CDS"/>
    <property type="molecule type" value="Genomic_DNA"/>
</dbReference>
<accession>A0A1B0CRC9</accession>
<dbReference type="EMBL" id="AJWK01024621">
    <property type="status" value="NOT_ANNOTATED_CDS"/>
    <property type="molecule type" value="Genomic_DNA"/>
</dbReference>
<evidence type="ECO:0000256" key="12">
    <source>
        <dbReference type="ARBA" id="ARBA00064301"/>
    </source>
</evidence>
<dbReference type="InterPro" id="IPR013800">
    <property type="entry name" value="STAT_TF_alpha"/>
</dbReference>
<dbReference type="GO" id="GO:0000977">
    <property type="term" value="F:RNA polymerase II transcription regulatory region sequence-specific DNA binding"/>
    <property type="evidence" value="ECO:0007669"/>
    <property type="project" value="UniProtKB-ARBA"/>
</dbReference>
<dbReference type="GO" id="GO:0005634">
    <property type="term" value="C:nucleus"/>
    <property type="evidence" value="ECO:0007669"/>
    <property type="project" value="UniProtKB-SubCell"/>
</dbReference>
<dbReference type="InterPro" id="IPR000980">
    <property type="entry name" value="SH2"/>
</dbReference>
<evidence type="ECO:0000256" key="13">
    <source>
        <dbReference type="ARBA" id="ARBA00067653"/>
    </source>
</evidence>
<dbReference type="Gene3D" id="1.20.1050.20">
    <property type="entry name" value="STAT transcription factor, all-alpha domain"/>
    <property type="match status" value="2"/>
</dbReference>
<dbReference type="EMBL" id="AJWK01024622">
    <property type="status" value="NOT_ANNOTATED_CDS"/>
    <property type="molecule type" value="Genomic_DNA"/>
</dbReference>
<dbReference type="GO" id="GO:0007166">
    <property type="term" value="P:cell surface receptor signaling pathway"/>
    <property type="evidence" value="ECO:0007669"/>
    <property type="project" value="UniProtKB-ARBA"/>
</dbReference>
<reference evidence="17" key="1">
    <citation type="submission" date="2020-05" db="UniProtKB">
        <authorList>
            <consortium name="EnsemblMetazoa"/>
        </authorList>
    </citation>
    <scope>IDENTIFICATION</scope>
    <source>
        <strain evidence="17">Jacobina</strain>
    </source>
</reference>
<dbReference type="SUPFAM" id="SSF55550">
    <property type="entry name" value="SH2 domain"/>
    <property type="match status" value="2"/>
</dbReference>
<dbReference type="EnsemblMetazoa" id="LLOJ007427-RA">
    <property type="protein sequence ID" value="LLOJ007427-PA"/>
    <property type="gene ID" value="LLOJ007427"/>
</dbReference>
<dbReference type="EMBL" id="AJWK01024625">
    <property type="status" value="NOT_ANNOTATED_CDS"/>
    <property type="molecule type" value="Genomic_DNA"/>
</dbReference>
<feature type="domain" description="SH2" evidence="16">
    <location>
        <begin position="1146"/>
        <end position="1247"/>
    </location>
</feature>
<dbReference type="EMBL" id="AJWK01024626">
    <property type="status" value="NOT_ANNOTATED_CDS"/>
    <property type="molecule type" value="Genomic_DNA"/>
</dbReference>
<dbReference type="Pfam" id="PF01017">
    <property type="entry name" value="STAT_alpha"/>
    <property type="match status" value="2"/>
</dbReference>
<keyword evidence="9" id="KW-0010">Activator</keyword>
<evidence type="ECO:0000256" key="15">
    <source>
        <dbReference type="SAM" id="MobiDB-lite"/>
    </source>
</evidence>
<dbReference type="EMBL" id="AJWK01024624">
    <property type="status" value="NOT_ANNOTATED_CDS"/>
    <property type="molecule type" value="Genomic_DNA"/>
</dbReference>
<dbReference type="GO" id="GO:0001228">
    <property type="term" value="F:DNA-binding transcription activator activity, RNA polymerase II-specific"/>
    <property type="evidence" value="ECO:0007669"/>
    <property type="project" value="UniProtKB-ARBA"/>
</dbReference>
<evidence type="ECO:0000256" key="8">
    <source>
        <dbReference type="ARBA" id="ARBA00023125"/>
    </source>
</evidence>
<evidence type="ECO:0000256" key="14">
    <source>
        <dbReference type="PROSITE-ProRule" id="PRU00191"/>
    </source>
</evidence>
<keyword evidence="18" id="KW-1185">Reference proteome</keyword>
<dbReference type="Pfam" id="PF02865">
    <property type="entry name" value="STAT_int"/>
    <property type="match status" value="2"/>
</dbReference>
<evidence type="ECO:0000256" key="2">
    <source>
        <dbReference type="ARBA" id="ARBA00004496"/>
    </source>
</evidence>
<evidence type="ECO:0000256" key="9">
    <source>
        <dbReference type="ARBA" id="ARBA00023159"/>
    </source>
</evidence>
<dbReference type="VEuPathDB" id="VectorBase:LLONM1_008329"/>
<dbReference type="FunFam" id="2.60.40.630:FF:000003">
    <property type="entry name" value="Signal transducer and transcription activator 6"/>
    <property type="match status" value="2"/>
</dbReference>
<dbReference type="PROSITE" id="PS50001">
    <property type="entry name" value="SH2"/>
    <property type="match status" value="1"/>
</dbReference>